<evidence type="ECO:0000256" key="4">
    <source>
        <dbReference type="ARBA" id="ARBA00022475"/>
    </source>
</evidence>
<dbReference type="PANTHER" id="PTHR36488:SF8">
    <property type="entry name" value="CASP-LIKE PROTEIN 1U1"/>
    <property type="match status" value="1"/>
</dbReference>
<keyword evidence="4 8" id="KW-1003">Cell membrane</keyword>
<comment type="similarity">
    <text evidence="2 8">Belongs to the Casparian strip membrane proteins (CASP) family.</text>
</comment>
<evidence type="ECO:0000313" key="11">
    <source>
        <dbReference type="EMBL" id="WOL02214.1"/>
    </source>
</evidence>
<dbReference type="InterPro" id="IPR044173">
    <property type="entry name" value="CASPL"/>
</dbReference>
<keyword evidence="12" id="KW-1185">Reference proteome</keyword>
<feature type="domain" description="Casparian strip membrane protein" evidence="10">
    <location>
        <begin position="4"/>
        <end position="141"/>
    </location>
</feature>
<dbReference type="InterPro" id="IPR006702">
    <property type="entry name" value="CASP_dom"/>
</dbReference>
<name>A0AAQ3K5N9_9LILI</name>
<keyword evidence="6 8" id="KW-1133">Transmembrane helix</keyword>
<comment type="subunit">
    <text evidence="3 8">Homodimer and heterodimers.</text>
</comment>
<feature type="transmembrane region" description="Helical" evidence="8">
    <location>
        <begin position="78"/>
        <end position="103"/>
    </location>
</feature>
<reference evidence="11 12" key="1">
    <citation type="submission" date="2023-10" db="EMBL/GenBank/DDBJ databases">
        <title>Chromosome-scale genome assembly provides insights into flower coloration mechanisms of Canna indica.</title>
        <authorList>
            <person name="Li C."/>
        </authorList>
    </citation>
    <scope>NUCLEOTIDE SEQUENCE [LARGE SCALE GENOMIC DNA]</scope>
    <source>
        <tissue evidence="11">Flower</tissue>
    </source>
</reference>
<keyword evidence="7 8" id="KW-0472">Membrane</keyword>
<feature type="signal peptide" evidence="9">
    <location>
        <begin position="1"/>
        <end position="24"/>
    </location>
</feature>
<accession>A0AAQ3K5N9</accession>
<dbReference type="PANTHER" id="PTHR36488">
    <property type="entry name" value="CASP-LIKE PROTEIN 1U1"/>
    <property type="match status" value="1"/>
</dbReference>
<evidence type="ECO:0000256" key="8">
    <source>
        <dbReference type="RuleBase" id="RU361233"/>
    </source>
</evidence>
<dbReference type="Proteomes" id="UP001327560">
    <property type="component" value="Chromosome 3"/>
</dbReference>
<evidence type="ECO:0000256" key="9">
    <source>
        <dbReference type="SAM" id="SignalP"/>
    </source>
</evidence>
<evidence type="ECO:0000256" key="6">
    <source>
        <dbReference type="ARBA" id="ARBA00022989"/>
    </source>
</evidence>
<evidence type="ECO:0000313" key="12">
    <source>
        <dbReference type="Proteomes" id="UP001327560"/>
    </source>
</evidence>
<evidence type="ECO:0000256" key="3">
    <source>
        <dbReference type="ARBA" id="ARBA00011489"/>
    </source>
</evidence>
<dbReference type="InterPro" id="IPR006459">
    <property type="entry name" value="CASP/CASPL"/>
</dbReference>
<keyword evidence="5 8" id="KW-0812">Transmembrane</keyword>
<comment type="caution">
    <text evidence="8">Lacks conserved residue(s) required for the propagation of feature annotation.</text>
</comment>
<keyword evidence="9" id="KW-0732">Signal</keyword>
<dbReference type="AlphaFoldDB" id="A0AAQ3K5N9"/>
<dbReference type="EMBL" id="CP136892">
    <property type="protein sequence ID" value="WOL02214.1"/>
    <property type="molecule type" value="Genomic_DNA"/>
</dbReference>
<gene>
    <name evidence="11" type="ORF">Cni_G10934</name>
</gene>
<feature type="chain" id="PRO_5042988006" description="CASP-like protein" evidence="9">
    <location>
        <begin position="25"/>
        <end position="160"/>
    </location>
</feature>
<feature type="transmembrane region" description="Helical" evidence="8">
    <location>
        <begin position="129"/>
        <end position="148"/>
    </location>
</feature>
<evidence type="ECO:0000256" key="1">
    <source>
        <dbReference type="ARBA" id="ARBA00004651"/>
    </source>
</evidence>
<evidence type="ECO:0000259" key="10">
    <source>
        <dbReference type="Pfam" id="PF04535"/>
    </source>
</evidence>
<proteinExistence type="inferred from homology"/>
<evidence type="ECO:0000256" key="5">
    <source>
        <dbReference type="ARBA" id="ARBA00022692"/>
    </source>
</evidence>
<protein>
    <recommendedName>
        <fullName evidence="8">CASP-like protein</fullName>
    </recommendedName>
</protein>
<sequence length="160" mass="16995">MAKSSRLFSVLLRLLAAAATLCAAIVMATSHDSTTVFGLTFDAKFQYTPSLKFFVIANAIGCFYSLLVLFIPSGSSLWRFVIVFDVILALLLTAATAAAGALAELGKKGNSHAGWMPICNQVPGFCDHVMGSLICGLVGVVAYLLILLHTIHTVMSPLFP</sequence>
<evidence type="ECO:0000256" key="7">
    <source>
        <dbReference type="ARBA" id="ARBA00023136"/>
    </source>
</evidence>
<dbReference type="GO" id="GO:0005886">
    <property type="term" value="C:plasma membrane"/>
    <property type="evidence" value="ECO:0007669"/>
    <property type="project" value="UniProtKB-SubCell"/>
</dbReference>
<organism evidence="11 12">
    <name type="scientific">Canna indica</name>
    <name type="common">Indian-shot</name>
    <dbReference type="NCBI Taxonomy" id="4628"/>
    <lineage>
        <taxon>Eukaryota</taxon>
        <taxon>Viridiplantae</taxon>
        <taxon>Streptophyta</taxon>
        <taxon>Embryophyta</taxon>
        <taxon>Tracheophyta</taxon>
        <taxon>Spermatophyta</taxon>
        <taxon>Magnoliopsida</taxon>
        <taxon>Liliopsida</taxon>
        <taxon>Zingiberales</taxon>
        <taxon>Cannaceae</taxon>
        <taxon>Canna</taxon>
    </lineage>
</organism>
<comment type="subcellular location">
    <subcellularLocation>
        <location evidence="1 8">Cell membrane</location>
        <topology evidence="1 8">Multi-pass membrane protein</topology>
    </subcellularLocation>
</comment>
<dbReference type="NCBIfam" id="TIGR01569">
    <property type="entry name" value="A_tha_TIGR01569"/>
    <property type="match status" value="1"/>
</dbReference>
<dbReference type="Pfam" id="PF04535">
    <property type="entry name" value="CASP_dom"/>
    <property type="match status" value="1"/>
</dbReference>
<evidence type="ECO:0000256" key="2">
    <source>
        <dbReference type="ARBA" id="ARBA00007651"/>
    </source>
</evidence>
<feature type="transmembrane region" description="Helical" evidence="8">
    <location>
        <begin position="52"/>
        <end position="71"/>
    </location>
</feature>